<dbReference type="InterPro" id="IPR001509">
    <property type="entry name" value="Epimerase_deHydtase"/>
</dbReference>
<accession>A0A1B6PND2</accession>
<evidence type="ECO:0000313" key="3">
    <source>
        <dbReference type="EMBL" id="KXG27175.1"/>
    </source>
</evidence>
<feature type="domain" description="NAD-dependent epimerase/dehydratase" evidence="2">
    <location>
        <begin position="12"/>
        <end position="264"/>
    </location>
</feature>
<evidence type="ECO:0000256" key="1">
    <source>
        <dbReference type="ARBA" id="ARBA00023002"/>
    </source>
</evidence>
<dbReference type="FunFam" id="3.40.50.720:FF:000085">
    <property type="entry name" value="Dihydroflavonol reductase"/>
    <property type="match status" value="1"/>
</dbReference>
<dbReference type="AlphaFoldDB" id="A0A1B6PND2"/>
<gene>
    <name evidence="3" type="ORF">SORBI_3006G226400</name>
</gene>
<dbReference type="PANTHER" id="PTHR10366:SF760">
    <property type="entry name" value="NAD-DEPENDENT EPIMERASE_DEHYDRATASE DOMAIN-CONTAINING PROTEIN"/>
    <property type="match status" value="1"/>
</dbReference>
<protein>
    <recommendedName>
        <fullName evidence="2">NAD-dependent epimerase/dehydratase domain-containing protein</fullName>
    </recommendedName>
</protein>
<proteinExistence type="predicted"/>
<dbReference type="STRING" id="4558.A0A1B6PND2"/>
<dbReference type="InterPro" id="IPR050425">
    <property type="entry name" value="NAD(P)_dehydrat-like"/>
</dbReference>
<evidence type="ECO:0000313" key="4">
    <source>
        <dbReference type="Proteomes" id="UP000000768"/>
    </source>
</evidence>
<evidence type="ECO:0000259" key="2">
    <source>
        <dbReference type="Pfam" id="PF01370"/>
    </source>
</evidence>
<dbReference type="InParanoid" id="A0A1B6PND2"/>
<dbReference type="Proteomes" id="UP000000768">
    <property type="component" value="Chromosome 6"/>
</dbReference>
<reference evidence="4" key="2">
    <citation type="journal article" date="2018" name="Plant J.">
        <title>The Sorghum bicolor reference genome: improved assembly, gene annotations, a transcriptome atlas, and signatures of genome organization.</title>
        <authorList>
            <person name="McCormick R.F."/>
            <person name="Truong S.K."/>
            <person name="Sreedasyam A."/>
            <person name="Jenkins J."/>
            <person name="Shu S."/>
            <person name="Sims D."/>
            <person name="Kennedy M."/>
            <person name="Amirebrahimi M."/>
            <person name="Weers B.D."/>
            <person name="McKinley B."/>
            <person name="Mattison A."/>
            <person name="Morishige D.T."/>
            <person name="Grimwood J."/>
            <person name="Schmutz J."/>
            <person name="Mullet J.E."/>
        </authorList>
    </citation>
    <scope>NUCLEOTIDE SEQUENCE [LARGE SCALE GENOMIC DNA]</scope>
    <source>
        <strain evidence="4">cv. BTx623</strain>
    </source>
</reference>
<keyword evidence="1" id="KW-0560">Oxidoreductase</keyword>
<reference evidence="3 4" key="1">
    <citation type="journal article" date="2009" name="Nature">
        <title>The Sorghum bicolor genome and the diversification of grasses.</title>
        <authorList>
            <person name="Paterson A.H."/>
            <person name="Bowers J.E."/>
            <person name="Bruggmann R."/>
            <person name="Dubchak I."/>
            <person name="Grimwood J."/>
            <person name="Gundlach H."/>
            <person name="Haberer G."/>
            <person name="Hellsten U."/>
            <person name="Mitros T."/>
            <person name="Poliakov A."/>
            <person name="Schmutz J."/>
            <person name="Spannagl M."/>
            <person name="Tang H."/>
            <person name="Wang X."/>
            <person name="Wicker T."/>
            <person name="Bharti A.K."/>
            <person name="Chapman J."/>
            <person name="Feltus F.A."/>
            <person name="Gowik U."/>
            <person name="Grigoriev I.V."/>
            <person name="Lyons E."/>
            <person name="Maher C.A."/>
            <person name="Martis M."/>
            <person name="Narechania A."/>
            <person name="Otillar R.P."/>
            <person name="Penning B.W."/>
            <person name="Salamov A.A."/>
            <person name="Wang Y."/>
            <person name="Zhang L."/>
            <person name="Carpita N.C."/>
            <person name="Freeling M."/>
            <person name="Gingle A.R."/>
            <person name="Hash C.T."/>
            <person name="Keller B."/>
            <person name="Klein P."/>
            <person name="Kresovich S."/>
            <person name="McCann M.C."/>
            <person name="Ming R."/>
            <person name="Peterson D.G."/>
            <person name="Mehboob-ur-Rahman"/>
            <person name="Ware D."/>
            <person name="Westhoff P."/>
            <person name="Mayer K.F."/>
            <person name="Messing J."/>
            <person name="Rokhsar D.S."/>
        </authorList>
    </citation>
    <scope>NUCLEOTIDE SEQUENCE [LARGE SCALE GENOMIC DNA]</scope>
    <source>
        <strain evidence="4">cv. BTx623</strain>
    </source>
</reference>
<dbReference type="Gene3D" id="3.40.50.720">
    <property type="entry name" value="NAD(P)-binding Rossmann-like Domain"/>
    <property type="match status" value="1"/>
</dbReference>
<dbReference type="GO" id="GO:0016616">
    <property type="term" value="F:oxidoreductase activity, acting on the CH-OH group of donors, NAD or NADP as acceptor"/>
    <property type="evidence" value="ECO:0000318"/>
    <property type="project" value="GO_Central"/>
</dbReference>
<dbReference type="SUPFAM" id="SSF51735">
    <property type="entry name" value="NAD(P)-binding Rossmann-fold domains"/>
    <property type="match status" value="1"/>
</dbReference>
<organism evidence="3 4">
    <name type="scientific">Sorghum bicolor</name>
    <name type="common">Sorghum</name>
    <name type="synonym">Sorghum vulgare</name>
    <dbReference type="NCBI Taxonomy" id="4558"/>
    <lineage>
        <taxon>Eukaryota</taxon>
        <taxon>Viridiplantae</taxon>
        <taxon>Streptophyta</taxon>
        <taxon>Embryophyta</taxon>
        <taxon>Tracheophyta</taxon>
        <taxon>Spermatophyta</taxon>
        <taxon>Magnoliopsida</taxon>
        <taxon>Liliopsida</taxon>
        <taxon>Poales</taxon>
        <taxon>Poaceae</taxon>
        <taxon>PACMAD clade</taxon>
        <taxon>Panicoideae</taxon>
        <taxon>Andropogonodae</taxon>
        <taxon>Andropogoneae</taxon>
        <taxon>Sorghinae</taxon>
        <taxon>Sorghum</taxon>
    </lineage>
</organism>
<name>A0A1B6PND2_SORBI</name>
<dbReference type="PANTHER" id="PTHR10366">
    <property type="entry name" value="NAD DEPENDENT EPIMERASE/DEHYDRATASE"/>
    <property type="match status" value="1"/>
</dbReference>
<dbReference type="Gramene" id="KXG27175">
    <property type="protein sequence ID" value="KXG27175"/>
    <property type="gene ID" value="SORBI_3006G226400"/>
</dbReference>
<sequence length="343" mass="37152">MSSSVVENKTACVTGGSGYVASALIKTLLEKGYAVKATVRNPDDMAKNSHLKDLQALGPLQVLRADLDEEGSFDEAVACCDYAFLVAAPINLASGEDPEKELIEPAVRGTLNVMRSCVKAATVRRVVLTSSAAAVYMRPDLRGGDDGHVLDDESWSDVEYLRANKPPTWGYSARGEGATRFAEEHGVSLVTVCPVITVGAAPAPTTRTCIPYCLSLLSGDKASLGVLKVLEEVSGGVQLVHIDDLCRAELFVAEEAAAEGRYNCCSHNTTVVELARFLAHKYPQYDVKRNLHTYDQDELLEKPRACILSAKLAREGFQFKHNTLDEIYDNVIEYGKALGILPN</sequence>
<keyword evidence="4" id="KW-1185">Reference proteome</keyword>
<dbReference type="CDD" id="cd08958">
    <property type="entry name" value="FR_SDR_e"/>
    <property type="match status" value="1"/>
</dbReference>
<dbReference type="Pfam" id="PF01370">
    <property type="entry name" value="Epimerase"/>
    <property type="match status" value="1"/>
</dbReference>
<dbReference type="EMBL" id="CM000765">
    <property type="protein sequence ID" value="KXG27175.1"/>
    <property type="molecule type" value="Genomic_DNA"/>
</dbReference>
<dbReference type="InterPro" id="IPR036291">
    <property type="entry name" value="NAD(P)-bd_dom_sf"/>
</dbReference>